<name>A0A9P0I3P2_SPOLI</name>
<feature type="region of interest" description="Disordered" evidence="1">
    <location>
        <begin position="39"/>
        <end position="63"/>
    </location>
</feature>
<gene>
    <name evidence="2" type="ORF">SPLIT_LOCUS5874</name>
</gene>
<evidence type="ECO:0000313" key="3">
    <source>
        <dbReference type="Proteomes" id="UP001153321"/>
    </source>
</evidence>
<organism evidence="2 3">
    <name type="scientific">Spodoptera littoralis</name>
    <name type="common">Egyptian cotton leafworm</name>
    <dbReference type="NCBI Taxonomy" id="7109"/>
    <lineage>
        <taxon>Eukaryota</taxon>
        <taxon>Metazoa</taxon>
        <taxon>Ecdysozoa</taxon>
        <taxon>Arthropoda</taxon>
        <taxon>Hexapoda</taxon>
        <taxon>Insecta</taxon>
        <taxon>Pterygota</taxon>
        <taxon>Neoptera</taxon>
        <taxon>Endopterygota</taxon>
        <taxon>Lepidoptera</taxon>
        <taxon>Glossata</taxon>
        <taxon>Ditrysia</taxon>
        <taxon>Noctuoidea</taxon>
        <taxon>Noctuidae</taxon>
        <taxon>Amphipyrinae</taxon>
        <taxon>Spodoptera</taxon>
    </lineage>
</organism>
<evidence type="ECO:0000256" key="1">
    <source>
        <dbReference type="SAM" id="MobiDB-lite"/>
    </source>
</evidence>
<dbReference type="Proteomes" id="UP001153321">
    <property type="component" value="Chromosome 21"/>
</dbReference>
<sequence>MGLLDKLSVWLGRGRTDVTVLVLGLDNSGKSTLLAALRPPDARAPDTRPPHAAPPSDTVRTTSPAAACRSARGTCRARRGTARCGSATTAARTRSSSSSTPPTTCASWWRARSWSCCWRTPTCAAAACRCWCWPTRATRRTRSRPCRSPPRWAWSASRTSRGTSVRRARCRARGWRTAWPGWRARSGTRTCRTRTPSCGLTTGARYILLPTKCCEKVSVDARGGQSPRAAAGSCETRSLRDIINFLNMVVVYCDMLCCGTRPKMWTILSRYYLLILMHSCKFNSCFVHPQPVTCDVMYLL</sequence>
<dbReference type="InterPro" id="IPR027417">
    <property type="entry name" value="P-loop_NTPase"/>
</dbReference>
<proteinExistence type="predicted"/>
<dbReference type="SUPFAM" id="SSF52540">
    <property type="entry name" value="P-loop containing nucleoside triphosphate hydrolases"/>
    <property type="match status" value="1"/>
</dbReference>
<reference evidence="2" key="1">
    <citation type="submission" date="2022-02" db="EMBL/GenBank/DDBJ databases">
        <authorList>
            <person name="King R."/>
        </authorList>
    </citation>
    <scope>NUCLEOTIDE SEQUENCE</scope>
</reference>
<dbReference type="EMBL" id="LR824552">
    <property type="protein sequence ID" value="CAH1640518.1"/>
    <property type="molecule type" value="Genomic_DNA"/>
</dbReference>
<keyword evidence="3" id="KW-1185">Reference proteome</keyword>
<protein>
    <submittedName>
        <fullName evidence="2">Uncharacterized protein</fullName>
    </submittedName>
</protein>
<accession>A0A9P0I3P2</accession>
<feature type="compositionally biased region" description="Basic and acidic residues" evidence="1">
    <location>
        <begin position="40"/>
        <end position="49"/>
    </location>
</feature>
<dbReference type="AlphaFoldDB" id="A0A9P0I3P2"/>
<evidence type="ECO:0000313" key="2">
    <source>
        <dbReference type="EMBL" id="CAH1640518.1"/>
    </source>
</evidence>